<evidence type="ECO:0000313" key="5">
    <source>
        <dbReference type="Proteomes" id="UP001267003"/>
    </source>
</evidence>
<dbReference type="AlphaFoldDB" id="A0AAW8W2T8"/>
<dbReference type="InterPro" id="IPR001387">
    <property type="entry name" value="Cro/C1-type_HTH"/>
</dbReference>
<proteinExistence type="predicted"/>
<gene>
    <name evidence="3" type="ORF">RI536_13670</name>
    <name evidence="4" type="ORF">RI536_18005</name>
</gene>
<reference evidence="4" key="1">
    <citation type="submission" date="2023-08" db="EMBL/GenBank/DDBJ databases">
        <authorList>
            <person name="Page C.A."/>
            <person name="Perez-Diaz I.M."/>
        </authorList>
    </citation>
    <scope>NUCLEOTIDE SEQUENCE</scope>
    <source>
        <strain evidence="4">7.8.46</strain>
    </source>
</reference>
<evidence type="ECO:0000259" key="2">
    <source>
        <dbReference type="PROSITE" id="PS50943"/>
    </source>
</evidence>
<dbReference type="Pfam" id="PF01381">
    <property type="entry name" value="HTH_3"/>
    <property type="match status" value="1"/>
</dbReference>
<dbReference type="SMART" id="SM00530">
    <property type="entry name" value="HTH_XRE"/>
    <property type="match status" value="1"/>
</dbReference>
<dbReference type="Proteomes" id="UP001267003">
    <property type="component" value="Unassembled WGS sequence"/>
</dbReference>
<evidence type="ECO:0000313" key="4">
    <source>
        <dbReference type="EMBL" id="MDT6991930.1"/>
    </source>
</evidence>
<dbReference type="RefSeq" id="WP_216780929.1">
    <property type="nucleotide sequence ID" value="NZ_JAGXBR010000068.1"/>
</dbReference>
<organism evidence="4 5">
    <name type="scientific">Lactiplantibacillus pentosus</name>
    <name type="common">Lactobacillus pentosus</name>
    <dbReference type="NCBI Taxonomy" id="1589"/>
    <lineage>
        <taxon>Bacteria</taxon>
        <taxon>Bacillati</taxon>
        <taxon>Bacillota</taxon>
        <taxon>Bacilli</taxon>
        <taxon>Lactobacillales</taxon>
        <taxon>Lactobacillaceae</taxon>
        <taxon>Lactiplantibacillus</taxon>
    </lineage>
</organism>
<name>A0AAW8W2T8_LACPE</name>
<dbReference type="PROSITE" id="PS50943">
    <property type="entry name" value="HTH_CROC1"/>
    <property type="match status" value="1"/>
</dbReference>
<protein>
    <submittedName>
        <fullName evidence="4">Helix-turn-helix transcriptional regulator</fullName>
    </submittedName>
</protein>
<feature type="domain" description="HTH cro/C1-type" evidence="2">
    <location>
        <begin position="7"/>
        <end position="60"/>
    </location>
</feature>
<comment type="caution">
    <text evidence="4">The sequence shown here is derived from an EMBL/GenBank/DDBJ whole genome shotgun (WGS) entry which is preliminary data.</text>
</comment>
<dbReference type="EMBL" id="JAVLAQ010000001">
    <property type="protein sequence ID" value="MDT6991108.1"/>
    <property type="molecule type" value="Genomic_DNA"/>
</dbReference>
<dbReference type="EMBL" id="JAVLAQ010000005">
    <property type="protein sequence ID" value="MDT6991930.1"/>
    <property type="molecule type" value="Genomic_DNA"/>
</dbReference>
<sequence>MTTFDNIKKYATLRGLNLRDTATKAGLSPNAIYRYNQGVEPKYPTLKAIADALSVDVSDLSDEYAKKSEVQESPIQKTTESKHIDVDDIVNSVAPLTQRDHALSDEDQAAIRALVKTYLESKEGQDRLRKYGGYDNNGKKTDGK</sequence>
<accession>A0AAW8W2T8</accession>
<evidence type="ECO:0000256" key="1">
    <source>
        <dbReference type="SAM" id="MobiDB-lite"/>
    </source>
</evidence>
<feature type="region of interest" description="Disordered" evidence="1">
    <location>
        <begin position="125"/>
        <end position="144"/>
    </location>
</feature>
<dbReference type="CDD" id="cd00093">
    <property type="entry name" value="HTH_XRE"/>
    <property type="match status" value="1"/>
</dbReference>
<evidence type="ECO:0000313" key="3">
    <source>
        <dbReference type="EMBL" id="MDT6991108.1"/>
    </source>
</evidence>